<comment type="caution">
    <text evidence="3">The sequence shown here is derived from an EMBL/GenBank/DDBJ whole genome shotgun (WGS) entry which is preliminary data.</text>
</comment>
<protein>
    <submittedName>
        <fullName evidence="3">Mucin-17 isoform X1</fullName>
    </submittedName>
</protein>
<keyword evidence="2" id="KW-1133">Transmembrane helix</keyword>
<evidence type="ECO:0000313" key="4">
    <source>
        <dbReference type="Proteomes" id="UP000290572"/>
    </source>
</evidence>
<sequence length="2925" mass="335041">MTTSDPTTSTAVTSESTTLPSTTVPTSRNNCTCNDSILNYRTHHNFRKYNNRNHKYGFINHTYDNKIHNSYFDNSAYIFRNNCTCNNISNDSILNYRTHYNFRKYNNRNHNYGFINHTYDNKRSNNINSCNIRIHNSSFNNSAYIFRNNCTCNNISNDSILHYRTHYDFRKYNNRKQNYSFINHTYDNKRFNINSCNLRIHNSSFNNSAYIFRNNCTCNNISNYSILNYCNSHNHTSEYRNHASYFNSGAYNFRKYNSTNHDYSFINNTNNKQSNNINNCNFTIHNSSFNNSAYIFRNNCTCNNISNDSILNYRTHYNFRKYNNRIHNYGFITNTYNNKQSNNIDSCNFTIHNSSFNNSAYIFRNNCTCNNISNYSILNYCISHNHSCEYRNHTCYFSSGDYNFRKYNSTNHDYSFINNTNNKQSNNINNCNFTIHNSSFNNSAYIFRNNCTCNNISNYSILNYCISHNHSCEYRNHTCYFSSGDYNFRKYNSTNHDYSFINNTNNKQSNNINNCNFTIHNSSFNNSAYIFRNNCTCNNISNDSILHYRTHYNFRKYNNRNHNYGFINQTYDNNCEYRNHTCHFSSGNYNFRKYNSTNHDYSFISNTNNKQSNNINNCNFTIHNSYFNSSAYIFRNNCTCNNISNYSILNYCNSHNHSSEYRNNTCYFNSGAYNFRKYNSTNHDYRFINTYNNKQSNNISSCSIRIHNSSSEYRNHNCYFNSGAYNFRKYITNHDYSFINNTYNNKQSNNISSCNIRIHNSSFNNSAYIFRNNCTCNISNCSVLNYCNSHNHSCEYRNYTCYFSSGAYNFRKYNSTNHDYSFINNTYNNKQSNNIDSCNFTIHHSYFNNNVCIFRNNCTCNNISNYSILNYCSSYNHTSEYRNHASNFNSGAYNFRKYNSTNHDYSFINNTYNNRQSNNIDSCNCTIPKSYFNNSAYIFRNNCTRNNISNYSILNYCNSHNHSCEYRNYTCYFSSGDYNFRKYNSTNHDYSFINNTNNNKQSNNINNCNFTIHNSYFNNSAYIFRNNCTCNIISNYSILNYCNSHNHSSEYRNNTCYFNSGAYKFRKYNSTNHDYSFINNTNNKQSNNISSCNFTIHNSYFNNSAYIFRNNCTCNNISNYSILNYCNSHNHSSEYRNNTCYFNSGAYKFRKYNSTNHDYSFINNTYNNKQSNNISSCNIRIHNSSFNNSAYIFRNNCTCNNISNYSILNYCNSHNHSCEYRNYTCYFSSGDYNFRNSEYRNHNCYFNSGAYNFRKYITNHDYSFINNTYNNKQSNNINSCNFTIHNFYFNNNVSIFRNNCTCNNISNCSILNYCNSHNHASEYRNHASNFNSGAYNFRKYNSTKHEYSFINNTYNNKQSNNIDSCNCTILKSYFNSSVYIFRNNCTCKNISNYSILNYNCSYYQHIFCSNHIYTFNHNNFKPYHGFRNYNYINNYNWHYYSSHRYSRIYNSSSNISYSEHKSININNNRFHCYYSQPHAFIYRSGSAVVISKLVFNSSSPLPSEALVLSAVNTLRNSRESKLNESVKVVNVTYEKITETSYAVVFTFNVVNISIPEDPKLKNDTYQQVQDTINNALNTLLNEPGQLVFAPKSSNFTSTSSQIDGRMDYTFEDGDPIQPVSFLNELRLLTTTTVFPQTTTGFPVTTTNLISGSAVVISKLVFNSSSPLPSEALVLSAVNTLRNSRESKLNESVKVVNVTYEKITETSYAVVFTFNVVNISIPEDPKLKNDTYQQVQDTINNALHTLLNEPGQLVFAPKFSNFTSTSSQIDGRMDYTFQDGDAIQPVSFLNELRLLTTTTVFPQTTTGFPVTTTNLISGSAVVISKLVFNSSSPLPSEALVLSAVNTLRNSRESKLNESVKVVNVTYEKITETSYAVVFTFNVVNISIPEDPKLKNDTYQQVQDTINNALHTLLNEPGQLVFAPKFSNFTSTSSQIDGRMDYTFQDGDAIQPVSFLNELRLLTTTTVFPQTTTGFPVTTTNLISGSAVVISKLVFNSSSPLPSEALVLSAVNTLRNSRESKLNESVKVVNVTYEKITETSYAVVFTFNVVNISIPEDPKLKNDTYQQVQDTINNALNTLLNEPGQLVFAPKSSNFTSTSSQIDGRMDYTFQDGDAIQPVSFLNELRLLTTTTVFPQTTTGFPVTTTNLISGSAVVISKLVFNSSSPVPSEALVLSAVNTLRNSRESKLNESVKVVNVTYEKITETSYAVVFTFNVVNISIPEDPKLKIDTYQQVQDTINNALHTLLNEPGQLVFAPKSSNFTSTSSQIDGRMDYTFQDGDAIQPVSFLNELRLLTTTTVFPQTTTGFPVTTTNLISGSAVVISKLVFNSSSPVPSEALVLSAVNTLRNSRESKLNESVKVVNVTYEKITATSYAVIIKFILSNISMSKNPELRKDTYLQAQDAVNKALNTLLNEPGRSPLNPKSSNFKSTSDQIDGSMDYTFQDEDAIQPVSFLNELRSQTVLTTTSTLTTTPPNVLGKALINIRLVFVTLGPLPNPDTILEVAKKLMTTRLATKADTTTTLSDAVSFVSVNYTKINETAYALEFGFEISNITMSEKIELRNGTHLSIQNSINTLLGKILLSNSSAPLIKFQEADFQGNSTVIQAKVEYVFSPNDFSQPSSFVQALQSAEATTTSPPILIRRAIIKIRLEFITLGPRPSESNVIEVVKSIVATNLTTKLTTRVLNVDDPVTLENVNYLAINDTAYALIFTFEISKVSLTDAIRNETYQAIQNKINTLLFQILKDPSFNLLLRADFQDDSTVIEANVTYVFSQYNINGNSGSLVYGLFSAFTTPVPTTMNTTISNNGTNAAWVVAIIVPVAIVLGLVPCWILLCSVGDNEPDVLLIKEERPGNVRCEQSERETQTTENHKDDSQYRSAGVYVTVHRDNFIDQNTVQHCHQESVEDDEPDVLIIKEERPDNMSYKLIHK</sequence>
<dbReference type="EMBL" id="QBIY01012653">
    <property type="protein sequence ID" value="RXN20075.1"/>
    <property type="molecule type" value="Genomic_DNA"/>
</dbReference>
<evidence type="ECO:0000256" key="1">
    <source>
        <dbReference type="SAM" id="MobiDB-lite"/>
    </source>
</evidence>
<evidence type="ECO:0000313" key="3">
    <source>
        <dbReference type="EMBL" id="RXN20075.1"/>
    </source>
</evidence>
<gene>
    <name evidence="3" type="ORF">ROHU_036889</name>
</gene>
<dbReference type="Proteomes" id="UP000290572">
    <property type="component" value="Unassembled WGS sequence"/>
</dbReference>
<organism evidence="3 4">
    <name type="scientific">Labeo rohita</name>
    <name type="common">Indian major carp</name>
    <name type="synonym">Cyprinus rohita</name>
    <dbReference type="NCBI Taxonomy" id="84645"/>
    <lineage>
        <taxon>Eukaryota</taxon>
        <taxon>Metazoa</taxon>
        <taxon>Chordata</taxon>
        <taxon>Craniata</taxon>
        <taxon>Vertebrata</taxon>
        <taxon>Euteleostomi</taxon>
        <taxon>Actinopterygii</taxon>
        <taxon>Neopterygii</taxon>
        <taxon>Teleostei</taxon>
        <taxon>Ostariophysi</taxon>
        <taxon>Cypriniformes</taxon>
        <taxon>Cyprinidae</taxon>
        <taxon>Labeoninae</taxon>
        <taxon>Labeonini</taxon>
        <taxon>Labeo</taxon>
    </lineage>
</organism>
<reference evidence="3 4" key="1">
    <citation type="submission" date="2018-03" db="EMBL/GenBank/DDBJ databases">
        <title>Draft genome sequence of Rohu Carp (Labeo rohita).</title>
        <authorList>
            <person name="Das P."/>
            <person name="Kushwaha B."/>
            <person name="Joshi C.G."/>
            <person name="Kumar D."/>
            <person name="Nagpure N.S."/>
            <person name="Sahoo L."/>
            <person name="Das S.P."/>
            <person name="Bit A."/>
            <person name="Patnaik S."/>
            <person name="Meher P.K."/>
            <person name="Jayasankar P."/>
            <person name="Koringa P.G."/>
            <person name="Patel N.V."/>
            <person name="Hinsu A.T."/>
            <person name="Kumar R."/>
            <person name="Pandey M."/>
            <person name="Agarwal S."/>
            <person name="Srivastava S."/>
            <person name="Singh M."/>
            <person name="Iquebal M.A."/>
            <person name="Jaiswal S."/>
            <person name="Angadi U.B."/>
            <person name="Kumar N."/>
            <person name="Raza M."/>
            <person name="Shah T.M."/>
            <person name="Rai A."/>
            <person name="Jena J.K."/>
        </authorList>
    </citation>
    <scope>NUCLEOTIDE SEQUENCE [LARGE SCALE GENOMIC DNA]</scope>
    <source>
        <strain evidence="3">DASCIFA01</strain>
        <tissue evidence="3">Testis</tissue>
    </source>
</reference>
<feature type="transmembrane region" description="Helical" evidence="2">
    <location>
        <begin position="2807"/>
        <end position="2830"/>
    </location>
</feature>
<keyword evidence="2" id="KW-0812">Transmembrane</keyword>
<evidence type="ECO:0000256" key="2">
    <source>
        <dbReference type="SAM" id="Phobius"/>
    </source>
</evidence>
<feature type="region of interest" description="Disordered" evidence="1">
    <location>
        <begin position="1"/>
        <end position="24"/>
    </location>
</feature>
<accession>A0A498MTE8</accession>
<keyword evidence="4" id="KW-1185">Reference proteome</keyword>
<proteinExistence type="predicted"/>
<dbReference type="STRING" id="84645.A0A498MTE8"/>
<keyword evidence="2" id="KW-0472">Membrane</keyword>
<name>A0A498MTE8_LABRO</name>